<sequence>MLLPLGLRVVEIPMLPRAGLSLEALELALDTQPVKAVLAVPTLSNPLGTIMPTASKKRLAELLERRKVPLIEDVICNDLAPTEDGRRLCAVDGAAHGHRHHRAVSPLHRAAHRHRPGRAVHQHPSLRQLPAAQRRRALDAGARTGVAHGGPHRLPHGRLSGQRDRLKGRALGRPRAAARNRIDMGIMLCMACSPCAMLCAAPLAP</sequence>
<dbReference type="Pfam" id="PF00155">
    <property type="entry name" value="Aminotran_1_2"/>
    <property type="match status" value="1"/>
</dbReference>
<evidence type="ECO:0000313" key="4">
    <source>
        <dbReference type="Proteomes" id="UP000214566"/>
    </source>
</evidence>
<dbReference type="InterPro" id="IPR015424">
    <property type="entry name" value="PyrdxlP-dep_Trfase"/>
</dbReference>
<dbReference type="AlphaFoldDB" id="A0A238D451"/>
<evidence type="ECO:0000259" key="2">
    <source>
        <dbReference type="Pfam" id="PF00155"/>
    </source>
</evidence>
<keyword evidence="4" id="KW-1185">Reference proteome</keyword>
<accession>A0A238D451</accession>
<organism evidence="3 4">
    <name type="scientific">Thiomonas delicata</name>
    <name type="common">Thiomonas cuprina</name>
    <dbReference type="NCBI Taxonomy" id="364030"/>
    <lineage>
        <taxon>Bacteria</taxon>
        <taxon>Pseudomonadati</taxon>
        <taxon>Pseudomonadota</taxon>
        <taxon>Betaproteobacteria</taxon>
        <taxon>Burkholderiales</taxon>
        <taxon>Thiomonas</taxon>
    </lineage>
</organism>
<dbReference type="SUPFAM" id="SSF53383">
    <property type="entry name" value="PLP-dependent transferases"/>
    <property type="match status" value="1"/>
</dbReference>
<name>A0A238D451_THIDL</name>
<dbReference type="EMBL" id="FLMQ01000055">
    <property type="protein sequence ID" value="SBP88073.1"/>
    <property type="molecule type" value="Genomic_DNA"/>
</dbReference>
<proteinExistence type="predicted"/>
<dbReference type="PANTHER" id="PTHR46577">
    <property type="entry name" value="HTH-TYPE TRANSCRIPTIONAL REGULATORY PROTEIN GABR"/>
    <property type="match status" value="1"/>
</dbReference>
<feature type="region of interest" description="Disordered" evidence="1">
    <location>
        <begin position="138"/>
        <end position="172"/>
    </location>
</feature>
<dbReference type="InterPro" id="IPR004839">
    <property type="entry name" value="Aminotransferase_I/II_large"/>
</dbReference>
<evidence type="ECO:0000256" key="1">
    <source>
        <dbReference type="SAM" id="MobiDB-lite"/>
    </source>
</evidence>
<protein>
    <recommendedName>
        <fullName evidence="2">Aminotransferase class I/classII large domain-containing protein</fullName>
    </recommendedName>
</protein>
<dbReference type="Proteomes" id="UP000214566">
    <property type="component" value="Unassembled WGS sequence"/>
</dbReference>
<dbReference type="Gene3D" id="3.40.640.10">
    <property type="entry name" value="Type I PLP-dependent aspartate aminotransferase-like (Major domain)"/>
    <property type="match status" value="1"/>
</dbReference>
<evidence type="ECO:0000313" key="3">
    <source>
        <dbReference type="EMBL" id="SBP88073.1"/>
    </source>
</evidence>
<feature type="domain" description="Aminotransferase class I/classII large" evidence="2">
    <location>
        <begin position="7"/>
        <end position="80"/>
    </location>
</feature>
<dbReference type="InterPro" id="IPR015421">
    <property type="entry name" value="PyrdxlP-dep_Trfase_major"/>
</dbReference>
<dbReference type="PANTHER" id="PTHR46577:SF1">
    <property type="entry name" value="HTH-TYPE TRANSCRIPTIONAL REGULATORY PROTEIN GABR"/>
    <property type="match status" value="1"/>
</dbReference>
<dbReference type="GO" id="GO:0030170">
    <property type="term" value="F:pyridoxal phosphate binding"/>
    <property type="evidence" value="ECO:0007669"/>
    <property type="project" value="InterPro"/>
</dbReference>
<reference evidence="3 4" key="1">
    <citation type="submission" date="2016-06" db="EMBL/GenBank/DDBJ databases">
        <authorList>
            <person name="Kjaerup R.B."/>
            <person name="Dalgaard T.S."/>
            <person name="Juul-Madsen H.R."/>
        </authorList>
    </citation>
    <scope>NUCLEOTIDE SEQUENCE [LARGE SCALE GENOMIC DNA]</scope>
    <source>
        <strain evidence="3 4">DSM 16361</strain>
    </source>
</reference>
<dbReference type="InterPro" id="IPR051446">
    <property type="entry name" value="HTH_trans_reg/aminotransferase"/>
</dbReference>
<gene>
    <name evidence="3" type="ORF">THIARS_60786</name>
</gene>